<protein>
    <recommendedName>
        <fullName evidence="1">ORC1/DEAH AAA+ ATPase domain-containing protein</fullName>
    </recommendedName>
</protein>
<organism evidence="2 3">
    <name type="scientific">Thalassoglobus polymorphus</name>
    <dbReference type="NCBI Taxonomy" id="2527994"/>
    <lineage>
        <taxon>Bacteria</taxon>
        <taxon>Pseudomonadati</taxon>
        <taxon>Planctomycetota</taxon>
        <taxon>Planctomycetia</taxon>
        <taxon>Planctomycetales</taxon>
        <taxon>Planctomycetaceae</taxon>
        <taxon>Thalassoglobus</taxon>
    </lineage>
</organism>
<dbReference type="Pfam" id="PF13401">
    <property type="entry name" value="AAA_22"/>
    <property type="match status" value="1"/>
</dbReference>
<dbReference type="InterPro" id="IPR052026">
    <property type="entry name" value="ExeA_AAA_ATPase_DNA-bind"/>
</dbReference>
<reference evidence="2 3" key="1">
    <citation type="submission" date="2019-02" db="EMBL/GenBank/DDBJ databases">
        <title>Deep-cultivation of Planctomycetes and their phenomic and genomic characterization uncovers novel biology.</title>
        <authorList>
            <person name="Wiegand S."/>
            <person name="Jogler M."/>
            <person name="Boedeker C."/>
            <person name="Pinto D."/>
            <person name="Vollmers J."/>
            <person name="Rivas-Marin E."/>
            <person name="Kohn T."/>
            <person name="Peeters S.H."/>
            <person name="Heuer A."/>
            <person name="Rast P."/>
            <person name="Oberbeckmann S."/>
            <person name="Bunk B."/>
            <person name="Jeske O."/>
            <person name="Meyerdierks A."/>
            <person name="Storesund J.E."/>
            <person name="Kallscheuer N."/>
            <person name="Luecker S."/>
            <person name="Lage O.M."/>
            <person name="Pohl T."/>
            <person name="Merkel B.J."/>
            <person name="Hornburger P."/>
            <person name="Mueller R.-W."/>
            <person name="Bruemmer F."/>
            <person name="Labrenz M."/>
            <person name="Spormann A.M."/>
            <person name="Op den Camp H."/>
            <person name="Overmann J."/>
            <person name="Amann R."/>
            <person name="Jetten M.S.M."/>
            <person name="Mascher T."/>
            <person name="Medema M.H."/>
            <person name="Devos D.P."/>
            <person name="Kaster A.-K."/>
            <person name="Ovreas L."/>
            <person name="Rohde M."/>
            <person name="Galperin M.Y."/>
            <person name="Jogler C."/>
        </authorList>
    </citation>
    <scope>NUCLEOTIDE SEQUENCE [LARGE SCALE GENOMIC DNA]</scope>
    <source>
        <strain evidence="2 3">Mal48</strain>
    </source>
</reference>
<dbReference type="SUPFAM" id="SSF52540">
    <property type="entry name" value="P-loop containing nucleoside triphosphate hydrolases"/>
    <property type="match status" value="1"/>
</dbReference>
<feature type="domain" description="ORC1/DEAH AAA+ ATPase" evidence="1">
    <location>
        <begin position="33"/>
        <end position="144"/>
    </location>
</feature>
<sequence>MDTIGTIRPSVISPQPASQRAEALERMRYLALQRRCGVLYGSRGSGKTDLLNRLDDELSREAIQVSRINLAGMLPEEIPFQLGGELGLGLPSHTPLIHSWSLIQDFTQACSRSGEHHVLMFDQLDRADQSIAPTLERLLTLVNGTFSCLFASRPKPERAFRSFIKNQSWMEVKLERLSNEDVSQVFAQEISSKSQALNLSSDATSAAKEVTKGRLDKLKRLAELATLAAEAEEIHEINAEIIRALQGEVIVKS</sequence>
<dbReference type="GO" id="GO:0016887">
    <property type="term" value="F:ATP hydrolysis activity"/>
    <property type="evidence" value="ECO:0007669"/>
    <property type="project" value="InterPro"/>
</dbReference>
<name>A0A517QHU4_9PLAN</name>
<dbReference type="RefSeq" id="WP_197441975.1">
    <property type="nucleotide sequence ID" value="NZ_CP036267.1"/>
</dbReference>
<dbReference type="InterPro" id="IPR027417">
    <property type="entry name" value="P-loop_NTPase"/>
</dbReference>
<accession>A0A517QHU4</accession>
<gene>
    <name evidence="2" type="ORF">Mal48_04320</name>
</gene>
<evidence type="ECO:0000313" key="3">
    <source>
        <dbReference type="Proteomes" id="UP000315724"/>
    </source>
</evidence>
<dbReference type="KEGG" id="tpol:Mal48_04320"/>
<dbReference type="PANTHER" id="PTHR35894:SF1">
    <property type="entry name" value="PHOSPHORIBULOKINASE _ URIDINE KINASE FAMILY"/>
    <property type="match status" value="1"/>
</dbReference>
<dbReference type="EMBL" id="CP036267">
    <property type="protein sequence ID" value="QDT31200.1"/>
    <property type="molecule type" value="Genomic_DNA"/>
</dbReference>
<evidence type="ECO:0000259" key="1">
    <source>
        <dbReference type="Pfam" id="PF13401"/>
    </source>
</evidence>
<evidence type="ECO:0000313" key="2">
    <source>
        <dbReference type="EMBL" id="QDT31200.1"/>
    </source>
</evidence>
<dbReference type="Gene3D" id="3.40.50.300">
    <property type="entry name" value="P-loop containing nucleotide triphosphate hydrolases"/>
    <property type="match status" value="1"/>
</dbReference>
<dbReference type="Proteomes" id="UP000315724">
    <property type="component" value="Chromosome"/>
</dbReference>
<proteinExistence type="predicted"/>
<dbReference type="PANTHER" id="PTHR35894">
    <property type="entry name" value="GENERAL SECRETION PATHWAY PROTEIN A-RELATED"/>
    <property type="match status" value="1"/>
</dbReference>
<keyword evidence="3" id="KW-1185">Reference proteome</keyword>
<dbReference type="AlphaFoldDB" id="A0A517QHU4"/>
<dbReference type="InterPro" id="IPR049945">
    <property type="entry name" value="AAA_22"/>
</dbReference>